<protein>
    <submittedName>
        <fullName evidence="2">Uncharacterized protein</fullName>
    </submittedName>
</protein>
<keyword evidence="1" id="KW-0472">Membrane</keyword>
<proteinExistence type="predicted"/>
<evidence type="ECO:0000313" key="2">
    <source>
        <dbReference type="EMBL" id="MBP2436607.1"/>
    </source>
</evidence>
<organism evidence="2 3">
    <name type="scientific">Microbacterium amylolyticum</name>
    <dbReference type="NCBI Taxonomy" id="936337"/>
    <lineage>
        <taxon>Bacteria</taxon>
        <taxon>Bacillati</taxon>
        <taxon>Actinomycetota</taxon>
        <taxon>Actinomycetes</taxon>
        <taxon>Micrococcales</taxon>
        <taxon>Microbacteriaceae</taxon>
        <taxon>Microbacterium</taxon>
    </lineage>
</organism>
<dbReference type="Proteomes" id="UP001519362">
    <property type="component" value="Unassembled WGS sequence"/>
</dbReference>
<dbReference type="EMBL" id="JAGIOL010000001">
    <property type="protein sequence ID" value="MBP2436607.1"/>
    <property type="molecule type" value="Genomic_DNA"/>
</dbReference>
<accession>A0ABS4ZHD0</accession>
<gene>
    <name evidence="2" type="ORF">JOF34_001193</name>
</gene>
<keyword evidence="1" id="KW-0812">Transmembrane</keyword>
<reference evidence="2 3" key="1">
    <citation type="submission" date="2021-03" db="EMBL/GenBank/DDBJ databases">
        <title>Sequencing the genomes of 1000 actinobacteria strains.</title>
        <authorList>
            <person name="Klenk H.-P."/>
        </authorList>
    </citation>
    <scope>NUCLEOTIDE SEQUENCE [LARGE SCALE GENOMIC DNA]</scope>
    <source>
        <strain evidence="2 3">DSM 24221</strain>
    </source>
</reference>
<keyword evidence="3" id="KW-1185">Reference proteome</keyword>
<keyword evidence="1" id="KW-1133">Transmembrane helix</keyword>
<comment type="caution">
    <text evidence="2">The sequence shown here is derived from an EMBL/GenBank/DDBJ whole genome shotgun (WGS) entry which is preliminary data.</text>
</comment>
<dbReference type="RefSeq" id="WP_277602641.1">
    <property type="nucleotide sequence ID" value="NZ_CP049253.1"/>
</dbReference>
<evidence type="ECO:0000313" key="3">
    <source>
        <dbReference type="Proteomes" id="UP001519362"/>
    </source>
</evidence>
<evidence type="ECO:0000256" key="1">
    <source>
        <dbReference type="SAM" id="Phobius"/>
    </source>
</evidence>
<feature type="transmembrane region" description="Helical" evidence="1">
    <location>
        <begin position="12"/>
        <end position="31"/>
    </location>
</feature>
<sequence length="41" mass="4218">MLAVTTDLNMVVRGAVAVLAGIVAAATVHTISSRRSPSDEH</sequence>
<name>A0ABS4ZHD0_9MICO</name>